<sequence>MSDCECLYFSVLKMYGLKCVSDDNYGIGVLVIP</sequence>
<dbReference type="EMBL" id="CP001649">
    <property type="protein sequence ID" value="ACS80257.1"/>
    <property type="molecule type" value="Genomic_DNA"/>
</dbReference>
<organism evidence="1 2">
    <name type="scientific">Maridesulfovibrio salexigens (strain ATCC 14822 / DSM 2638 / NCIMB 8403 / VKM B-1763)</name>
    <name type="common">Desulfovibrio salexigens</name>
    <dbReference type="NCBI Taxonomy" id="526222"/>
    <lineage>
        <taxon>Bacteria</taxon>
        <taxon>Pseudomonadati</taxon>
        <taxon>Thermodesulfobacteriota</taxon>
        <taxon>Desulfovibrionia</taxon>
        <taxon>Desulfovibrionales</taxon>
        <taxon>Desulfovibrionaceae</taxon>
        <taxon>Maridesulfovibrio</taxon>
    </lineage>
</organism>
<reference evidence="1 2" key="1">
    <citation type="submission" date="2009-06" db="EMBL/GenBank/DDBJ databases">
        <title>Complete sequence of Desulfovibrio salexigens DSM 2638.</title>
        <authorList>
            <consortium name="US DOE Joint Genome Institute"/>
            <person name="Lucas S."/>
            <person name="Copeland A."/>
            <person name="Lapidus A."/>
            <person name="Glavina del Rio T."/>
            <person name="Tice H."/>
            <person name="Bruce D."/>
            <person name="Goodwin L."/>
            <person name="Pitluck S."/>
            <person name="Munk A.C."/>
            <person name="Brettin T."/>
            <person name="Detter J.C."/>
            <person name="Han C."/>
            <person name="Tapia R."/>
            <person name="Larimer F."/>
            <person name="Land M."/>
            <person name="Hauser L."/>
            <person name="Kyrpides N."/>
            <person name="Anderson I."/>
            <person name="Wall J.D."/>
            <person name="Arkin A.P."/>
            <person name="Dehal P."/>
            <person name="Chivian D."/>
            <person name="Giles B."/>
            <person name="Hazen T.C."/>
        </authorList>
    </citation>
    <scope>NUCLEOTIDE SEQUENCE [LARGE SCALE GENOMIC DNA]</scope>
    <source>
        <strain evidence="2">ATCC 14822 / DSM 2638 / NCIMB 8403 / VKM B-1763</strain>
    </source>
</reference>
<dbReference type="KEGG" id="dsa:Desal_2199"/>
<gene>
    <name evidence="1" type="ordered locus">Desal_2199</name>
</gene>
<protein>
    <submittedName>
        <fullName evidence="1">Uncharacterized protein</fullName>
    </submittedName>
</protein>
<dbReference type="Proteomes" id="UP000002601">
    <property type="component" value="Chromosome"/>
</dbReference>
<name>C6BW54_MARSD</name>
<dbReference type="AlphaFoldDB" id="C6BW54"/>
<keyword evidence="2" id="KW-1185">Reference proteome</keyword>
<accession>C6BW54</accession>
<evidence type="ECO:0000313" key="1">
    <source>
        <dbReference type="EMBL" id="ACS80257.1"/>
    </source>
</evidence>
<dbReference type="HOGENOM" id="CLU_3381516_0_0_7"/>
<evidence type="ECO:0000313" key="2">
    <source>
        <dbReference type="Proteomes" id="UP000002601"/>
    </source>
</evidence>
<proteinExistence type="predicted"/>